<evidence type="ECO:0008006" key="3">
    <source>
        <dbReference type="Google" id="ProtNLM"/>
    </source>
</evidence>
<sequence>MKAELVITYCIFIFIFFLSCAEKREVRVLGFAYKGERITVMHEQDTIVSFKAEDNADSISICSFYKTADLKFNKEILNVKVVVDSNKVNVLDTTISITKLKEPFISLLYPHDLKGNERNVFVDDEADSTFLKCGALYD</sequence>
<dbReference type="AlphaFoldDB" id="A0A1V9G6F9"/>
<dbReference type="RefSeq" id="WP_081163025.1">
    <property type="nucleotide sequence ID" value="NZ_LWBP01000056.1"/>
</dbReference>
<reference evidence="2" key="1">
    <citation type="submission" date="2016-04" db="EMBL/GenBank/DDBJ databases">
        <authorList>
            <person name="Chen L."/>
            <person name="Zhuang W."/>
            <person name="Wang G."/>
        </authorList>
    </citation>
    <scope>NUCLEOTIDE SEQUENCE [LARGE SCALE GENOMIC DNA]</scope>
    <source>
        <strain evidence="2">208</strain>
    </source>
</reference>
<evidence type="ECO:0000313" key="2">
    <source>
        <dbReference type="Proteomes" id="UP000192276"/>
    </source>
</evidence>
<comment type="caution">
    <text evidence="1">The sequence shown here is derived from an EMBL/GenBank/DDBJ whole genome shotgun (WGS) entry which is preliminary data.</text>
</comment>
<keyword evidence="2" id="KW-1185">Reference proteome</keyword>
<dbReference type="OrthoDB" id="9934395at2"/>
<dbReference type="PROSITE" id="PS51257">
    <property type="entry name" value="PROKAR_LIPOPROTEIN"/>
    <property type="match status" value="1"/>
</dbReference>
<dbReference type="EMBL" id="LWBP01000056">
    <property type="protein sequence ID" value="OQP66225.1"/>
    <property type="molecule type" value="Genomic_DNA"/>
</dbReference>
<accession>A0A1V9G6F9</accession>
<gene>
    <name evidence="1" type="ORF">A4R26_14150</name>
</gene>
<dbReference type="Proteomes" id="UP000192276">
    <property type="component" value="Unassembled WGS sequence"/>
</dbReference>
<organism evidence="1 2">
    <name type="scientific">Niastella populi</name>
    <dbReference type="NCBI Taxonomy" id="550983"/>
    <lineage>
        <taxon>Bacteria</taxon>
        <taxon>Pseudomonadati</taxon>
        <taxon>Bacteroidota</taxon>
        <taxon>Chitinophagia</taxon>
        <taxon>Chitinophagales</taxon>
        <taxon>Chitinophagaceae</taxon>
        <taxon>Niastella</taxon>
    </lineage>
</organism>
<name>A0A1V9G6F9_9BACT</name>
<evidence type="ECO:0000313" key="1">
    <source>
        <dbReference type="EMBL" id="OQP66225.1"/>
    </source>
</evidence>
<proteinExistence type="predicted"/>
<protein>
    <recommendedName>
        <fullName evidence="3">DUF4369 domain-containing protein</fullName>
    </recommendedName>
</protein>